<dbReference type="InterPro" id="IPR001509">
    <property type="entry name" value="Epimerase_deHydtase"/>
</dbReference>
<protein>
    <submittedName>
        <fullName evidence="2">NAD-dependent epimerase/dehydratase family protein</fullName>
    </submittedName>
</protein>
<organism evidence="2 3">
    <name type="scientific">Natronospira bacteriovora</name>
    <dbReference type="NCBI Taxonomy" id="3069753"/>
    <lineage>
        <taxon>Bacteria</taxon>
        <taxon>Pseudomonadati</taxon>
        <taxon>Pseudomonadota</taxon>
        <taxon>Gammaproteobacteria</taxon>
        <taxon>Natronospirales</taxon>
        <taxon>Natronospiraceae</taxon>
        <taxon>Natronospira</taxon>
    </lineage>
</organism>
<dbReference type="SUPFAM" id="SSF51735">
    <property type="entry name" value="NAD(P)-binding Rossmann-fold domains"/>
    <property type="match status" value="1"/>
</dbReference>
<evidence type="ECO:0000313" key="2">
    <source>
        <dbReference type="EMBL" id="MDQ2070110.1"/>
    </source>
</evidence>
<dbReference type="RefSeq" id="WP_306728610.1">
    <property type="nucleotide sequence ID" value="NZ_JAVDDT010000006.1"/>
</dbReference>
<feature type="domain" description="NAD-dependent epimerase/dehydratase" evidence="1">
    <location>
        <begin position="3"/>
        <end position="221"/>
    </location>
</feature>
<sequence length="312" mass="33605">MKVLLTGANGFIGRHVLEQLLAGGHQVRALSRRPVLGVGEEREGLEWQVIDDIGPETDWTDALRGVEVIIHLAGHAHRAEGGDDDTAHERINFHGTRRLAESAAGHVRRLIFLSSIAVHGLRESDAAIDEETPLRPASAYAESKARAEEHLASVQERGWMETLCLRVPLVVGPNAPGNLGRLQAAVARGWPLPFAGVRNQRSLLGATHLARALCGCIETPAFSRNAYVLADAEPLGTADMIRALAEGQGGAPRLWALSPALLRRTAVLLGGSTMAEQLLGSLTVNASSFRREVGDYQQQSTFEALRDSMIHG</sequence>
<gene>
    <name evidence="2" type="ORF">RBH19_09495</name>
</gene>
<keyword evidence="3" id="KW-1185">Reference proteome</keyword>
<accession>A0ABU0WAY9</accession>
<proteinExistence type="predicted"/>
<comment type="caution">
    <text evidence="2">The sequence shown here is derived from an EMBL/GenBank/DDBJ whole genome shotgun (WGS) entry which is preliminary data.</text>
</comment>
<dbReference type="Pfam" id="PF01370">
    <property type="entry name" value="Epimerase"/>
    <property type="match status" value="1"/>
</dbReference>
<dbReference type="PANTHER" id="PTHR43245:SF58">
    <property type="entry name" value="BLL5923 PROTEIN"/>
    <property type="match status" value="1"/>
</dbReference>
<dbReference type="EMBL" id="JAVDDT010000006">
    <property type="protein sequence ID" value="MDQ2070110.1"/>
    <property type="molecule type" value="Genomic_DNA"/>
</dbReference>
<evidence type="ECO:0000259" key="1">
    <source>
        <dbReference type="Pfam" id="PF01370"/>
    </source>
</evidence>
<evidence type="ECO:0000313" key="3">
    <source>
        <dbReference type="Proteomes" id="UP001239019"/>
    </source>
</evidence>
<dbReference type="Gene3D" id="3.40.50.720">
    <property type="entry name" value="NAD(P)-binding Rossmann-like Domain"/>
    <property type="match status" value="1"/>
</dbReference>
<dbReference type="PANTHER" id="PTHR43245">
    <property type="entry name" value="BIFUNCTIONAL POLYMYXIN RESISTANCE PROTEIN ARNA"/>
    <property type="match status" value="1"/>
</dbReference>
<dbReference type="InterPro" id="IPR050177">
    <property type="entry name" value="Lipid_A_modif_metabolic_enz"/>
</dbReference>
<dbReference type="InterPro" id="IPR036291">
    <property type="entry name" value="NAD(P)-bd_dom_sf"/>
</dbReference>
<reference evidence="2 3" key="1">
    <citation type="submission" date="2023-08" db="EMBL/GenBank/DDBJ databases">
        <title>Whole-genome sequencing of halo(alkali)philic microorganisms from hypersaline lakes.</title>
        <authorList>
            <person name="Sorokin D.Y."/>
            <person name="Abbas B."/>
            <person name="Merkel A.Y."/>
        </authorList>
    </citation>
    <scope>NUCLEOTIDE SEQUENCE [LARGE SCALE GENOMIC DNA]</scope>
    <source>
        <strain evidence="2 3">AB-CW4</strain>
    </source>
</reference>
<dbReference type="Proteomes" id="UP001239019">
    <property type="component" value="Unassembled WGS sequence"/>
</dbReference>
<name>A0ABU0WAY9_9GAMM</name>